<gene>
    <name evidence="1" type="ordered locus">Pisl_1235</name>
</gene>
<reference evidence="1" key="1">
    <citation type="submission" date="2006-12" db="EMBL/GenBank/DDBJ databases">
        <title>Complete sequence of Pyrobaculum islandicum DSM 4184.</title>
        <authorList>
            <person name="Copeland A."/>
            <person name="Lucas S."/>
            <person name="Lapidus A."/>
            <person name="Barry K."/>
            <person name="Detter J.C."/>
            <person name="Glavina del Rio T."/>
            <person name="Dalin E."/>
            <person name="Tice H."/>
            <person name="Pitluck S."/>
            <person name="Meincke L."/>
            <person name="Brettin T."/>
            <person name="Bruce D."/>
            <person name="Han C."/>
            <person name="Tapia R."/>
            <person name="Gilna P."/>
            <person name="Schmutz J."/>
            <person name="Larimer F."/>
            <person name="Land M."/>
            <person name="Hauser L."/>
            <person name="Kyrpides N."/>
            <person name="Mikhailova N."/>
            <person name="Cozen A.E."/>
            <person name="Fitz-Gibbon S.T."/>
            <person name="House C.H."/>
            <person name="Saltikov C."/>
            <person name="Lowe T."/>
            <person name="Richardson P."/>
        </authorList>
    </citation>
    <scope>NUCLEOTIDE SEQUENCE [LARGE SCALE GENOMIC DNA]</scope>
    <source>
        <strain evidence="1">DSM 4184</strain>
    </source>
</reference>
<evidence type="ECO:0000313" key="1">
    <source>
        <dbReference type="EMBL" id="ABL88400.1"/>
    </source>
</evidence>
<dbReference type="Proteomes" id="UP000002595">
    <property type="component" value="Chromosome"/>
</dbReference>
<dbReference type="AlphaFoldDB" id="A1RTW8"/>
<dbReference type="RefSeq" id="WP_011762975.1">
    <property type="nucleotide sequence ID" value="NC_008701.1"/>
</dbReference>
<proteinExistence type="predicted"/>
<evidence type="ECO:0000313" key="2">
    <source>
        <dbReference type="Proteomes" id="UP000002595"/>
    </source>
</evidence>
<dbReference type="STRING" id="384616.Pisl_1235"/>
<dbReference type="OrthoDB" id="27175at2157"/>
<organism evidence="1 2">
    <name type="scientific">Pyrobaculum islandicum (strain DSM 4184 / JCM 9189 / GEO3)</name>
    <dbReference type="NCBI Taxonomy" id="384616"/>
    <lineage>
        <taxon>Archaea</taxon>
        <taxon>Thermoproteota</taxon>
        <taxon>Thermoprotei</taxon>
        <taxon>Thermoproteales</taxon>
        <taxon>Thermoproteaceae</taxon>
        <taxon>Pyrobaculum</taxon>
    </lineage>
</organism>
<dbReference type="HOGENOM" id="CLU_172289_0_0_2"/>
<dbReference type="EMBL" id="CP000504">
    <property type="protein sequence ID" value="ABL88400.1"/>
    <property type="molecule type" value="Genomic_DNA"/>
</dbReference>
<dbReference type="KEGG" id="pis:Pisl_1235"/>
<accession>A1RTW8</accession>
<keyword evidence="2" id="KW-1185">Reference proteome</keyword>
<protein>
    <submittedName>
        <fullName evidence="1">Uncharacterized protein</fullName>
    </submittedName>
</protein>
<dbReference type="eggNOG" id="arCOG05480">
    <property type="taxonomic scope" value="Archaea"/>
</dbReference>
<dbReference type="GeneID" id="52278248"/>
<sequence>MPIVRTYVDEKGEPRARIIDEGGRYVISFDVFEPVVEPPSDAEVLYIGERYRVFIRRRNLLNGICEFLYFQFHGGVQLINVKYVGPDDPDTVIPALLKAYEEEVSQHKKDDRN</sequence>
<name>A1RTW8_PYRIL</name>